<protein>
    <submittedName>
        <fullName evidence="1">Uncharacterized protein</fullName>
    </submittedName>
</protein>
<reference evidence="1" key="1">
    <citation type="submission" date="2021-02" db="EMBL/GenBank/DDBJ databases">
        <authorList>
            <consortium name="DOE Joint Genome Institute"/>
            <person name="Ahrendt S."/>
            <person name="Looney B.P."/>
            <person name="Miyauchi S."/>
            <person name="Morin E."/>
            <person name="Drula E."/>
            <person name="Courty P.E."/>
            <person name="Chicoki N."/>
            <person name="Fauchery L."/>
            <person name="Kohler A."/>
            <person name="Kuo A."/>
            <person name="Labutti K."/>
            <person name="Pangilinan J."/>
            <person name="Lipzen A."/>
            <person name="Riley R."/>
            <person name="Andreopoulos W."/>
            <person name="He G."/>
            <person name="Johnson J."/>
            <person name="Barry K.W."/>
            <person name="Grigoriev I.V."/>
            <person name="Nagy L."/>
            <person name="Hibbett D."/>
            <person name="Henrissat B."/>
            <person name="Matheny P.B."/>
            <person name="Labbe J."/>
            <person name="Martin F."/>
        </authorList>
    </citation>
    <scope>NUCLEOTIDE SEQUENCE</scope>
    <source>
        <strain evidence="1">FP105234-sp</strain>
    </source>
</reference>
<comment type="caution">
    <text evidence="1">The sequence shown here is derived from an EMBL/GenBank/DDBJ whole genome shotgun (WGS) entry which is preliminary data.</text>
</comment>
<accession>A0ACB8RRF3</accession>
<sequence>MSRQGFRASQEKIRRRFEQEKTMLEGPIQGERIFTGASNLYDPSELTKRLPFSGTFMGEDQEQSGSQEDHNRGFSSFGSELLTLPESLESQEDGYNLENAAVTAVGTQDHEPTPENNKSGNEEEDQLIDCDAAPEDSESSKTGLLDNIHTIEVQESGLDEDDTQLDHEIEDITNEAEDNEDDLNREDEEIAKSTVIADYDEDADDEDDEHDEHDAAAPADYEPDSEDPANEIHTSDKEFEVERILDYDEKAKMYYVKWKGYKKSTWELRTILESTFQWIM</sequence>
<evidence type="ECO:0000313" key="1">
    <source>
        <dbReference type="EMBL" id="KAI0046231.1"/>
    </source>
</evidence>
<dbReference type="Proteomes" id="UP000814033">
    <property type="component" value="Unassembled WGS sequence"/>
</dbReference>
<name>A0ACB8RRF3_9AGAM</name>
<dbReference type="EMBL" id="MU275931">
    <property type="protein sequence ID" value="KAI0046231.1"/>
    <property type="molecule type" value="Genomic_DNA"/>
</dbReference>
<gene>
    <name evidence="1" type="ORF">FA95DRAFT_1573304</name>
</gene>
<proteinExistence type="predicted"/>
<keyword evidence="2" id="KW-1185">Reference proteome</keyword>
<reference evidence="1" key="2">
    <citation type="journal article" date="2022" name="New Phytol.">
        <title>Evolutionary transition to the ectomycorrhizal habit in the genomes of a hyperdiverse lineage of mushroom-forming fungi.</title>
        <authorList>
            <person name="Looney B."/>
            <person name="Miyauchi S."/>
            <person name="Morin E."/>
            <person name="Drula E."/>
            <person name="Courty P.E."/>
            <person name="Kohler A."/>
            <person name="Kuo A."/>
            <person name="LaButti K."/>
            <person name="Pangilinan J."/>
            <person name="Lipzen A."/>
            <person name="Riley R."/>
            <person name="Andreopoulos W."/>
            <person name="He G."/>
            <person name="Johnson J."/>
            <person name="Nolan M."/>
            <person name="Tritt A."/>
            <person name="Barry K.W."/>
            <person name="Grigoriev I.V."/>
            <person name="Nagy L.G."/>
            <person name="Hibbett D."/>
            <person name="Henrissat B."/>
            <person name="Matheny P.B."/>
            <person name="Labbe J."/>
            <person name="Martin F.M."/>
        </authorList>
    </citation>
    <scope>NUCLEOTIDE SEQUENCE</scope>
    <source>
        <strain evidence="1">FP105234-sp</strain>
    </source>
</reference>
<organism evidence="1 2">
    <name type="scientific">Auriscalpium vulgare</name>
    <dbReference type="NCBI Taxonomy" id="40419"/>
    <lineage>
        <taxon>Eukaryota</taxon>
        <taxon>Fungi</taxon>
        <taxon>Dikarya</taxon>
        <taxon>Basidiomycota</taxon>
        <taxon>Agaricomycotina</taxon>
        <taxon>Agaricomycetes</taxon>
        <taxon>Russulales</taxon>
        <taxon>Auriscalpiaceae</taxon>
        <taxon>Auriscalpium</taxon>
    </lineage>
</organism>
<evidence type="ECO:0000313" key="2">
    <source>
        <dbReference type="Proteomes" id="UP000814033"/>
    </source>
</evidence>